<evidence type="ECO:0000256" key="5">
    <source>
        <dbReference type="ARBA" id="ARBA00022989"/>
    </source>
</evidence>
<accession>A0A3E3I857</accession>
<dbReference type="Proteomes" id="UP000260812">
    <property type="component" value="Unassembled WGS sequence"/>
</dbReference>
<dbReference type="InterPro" id="IPR050809">
    <property type="entry name" value="UgpAE/MalFG_permease"/>
</dbReference>
<comment type="subcellular location">
    <subcellularLocation>
        <location evidence="1 7">Cell membrane</location>
        <topology evidence="1 7">Multi-pass membrane protein</topology>
    </subcellularLocation>
</comment>
<evidence type="ECO:0000256" key="6">
    <source>
        <dbReference type="ARBA" id="ARBA00023136"/>
    </source>
</evidence>
<dbReference type="PANTHER" id="PTHR43227:SF7">
    <property type="entry name" value="ARABINOOLIGOSACCHARIDES TRANSPORT SYSTEM PERMEASE PROTEIN ARAP"/>
    <property type="match status" value="1"/>
</dbReference>
<dbReference type="SUPFAM" id="SSF161098">
    <property type="entry name" value="MetI-like"/>
    <property type="match status" value="1"/>
</dbReference>
<organism evidence="9 10">
    <name type="scientific">Eisenbergiella massiliensis</name>
    <dbReference type="NCBI Taxonomy" id="1720294"/>
    <lineage>
        <taxon>Bacteria</taxon>
        <taxon>Bacillati</taxon>
        <taxon>Bacillota</taxon>
        <taxon>Clostridia</taxon>
        <taxon>Lachnospirales</taxon>
        <taxon>Lachnospiraceae</taxon>
        <taxon>Eisenbergiella</taxon>
    </lineage>
</organism>
<evidence type="ECO:0000256" key="7">
    <source>
        <dbReference type="RuleBase" id="RU363032"/>
    </source>
</evidence>
<keyword evidence="6 7" id="KW-0472">Membrane</keyword>
<dbReference type="PANTHER" id="PTHR43227">
    <property type="entry name" value="BLL4140 PROTEIN"/>
    <property type="match status" value="1"/>
</dbReference>
<dbReference type="Gene3D" id="1.10.3720.10">
    <property type="entry name" value="MetI-like"/>
    <property type="match status" value="1"/>
</dbReference>
<feature type="transmembrane region" description="Helical" evidence="7">
    <location>
        <begin position="261"/>
        <end position="282"/>
    </location>
</feature>
<keyword evidence="5 7" id="KW-1133">Transmembrane helix</keyword>
<dbReference type="Pfam" id="PF00528">
    <property type="entry name" value="BPD_transp_1"/>
    <property type="match status" value="1"/>
</dbReference>
<keyword evidence="2 7" id="KW-0813">Transport</keyword>
<evidence type="ECO:0000313" key="9">
    <source>
        <dbReference type="EMBL" id="RGE62641.1"/>
    </source>
</evidence>
<protein>
    <submittedName>
        <fullName evidence="9">Sugar ABC transporter permease</fullName>
    </submittedName>
</protein>
<feature type="domain" description="ABC transmembrane type-1" evidence="8">
    <location>
        <begin position="62"/>
        <end position="282"/>
    </location>
</feature>
<dbReference type="CDD" id="cd06261">
    <property type="entry name" value="TM_PBP2"/>
    <property type="match status" value="1"/>
</dbReference>
<evidence type="ECO:0000256" key="3">
    <source>
        <dbReference type="ARBA" id="ARBA00022475"/>
    </source>
</evidence>
<evidence type="ECO:0000313" key="10">
    <source>
        <dbReference type="Proteomes" id="UP000260812"/>
    </source>
</evidence>
<comment type="caution">
    <text evidence="9">The sequence shown here is derived from an EMBL/GenBank/DDBJ whole genome shotgun (WGS) entry which is preliminary data.</text>
</comment>
<evidence type="ECO:0000256" key="4">
    <source>
        <dbReference type="ARBA" id="ARBA00022692"/>
    </source>
</evidence>
<keyword evidence="10" id="KW-1185">Reference proteome</keyword>
<dbReference type="GO" id="GO:0055085">
    <property type="term" value="P:transmembrane transport"/>
    <property type="evidence" value="ECO:0007669"/>
    <property type="project" value="InterPro"/>
</dbReference>
<reference evidence="9" key="1">
    <citation type="submission" date="2018-08" db="EMBL/GenBank/DDBJ databases">
        <title>A genome reference for cultivated species of the human gut microbiota.</title>
        <authorList>
            <person name="Zou Y."/>
            <person name="Xue W."/>
            <person name="Luo G."/>
        </authorList>
    </citation>
    <scope>NUCLEOTIDE SEQUENCE [LARGE SCALE GENOMIC DNA]</scope>
    <source>
        <strain evidence="9">TF05-5AC</strain>
    </source>
</reference>
<proteinExistence type="inferred from homology"/>
<keyword evidence="4 7" id="KW-0812">Transmembrane</keyword>
<dbReference type="AlphaFoldDB" id="A0A3E3I857"/>
<feature type="transmembrane region" description="Helical" evidence="7">
    <location>
        <begin position="68"/>
        <end position="88"/>
    </location>
</feature>
<gene>
    <name evidence="9" type="ORF">DXC51_07280</name>
</gene>
<dbReference type="InterPro" id="IPR000515">
    <property type="entry name" value="MetI-like"/>
</dbReference>
<dbReference type="EMBL" id="QVLV01000004">
    <property type="protein sequence ID" value="RGE62641.1"/>
    <property type="molecule type" value="Genomic_DNA"/>
</dbReference>
<feature type="transmembrane region" description="Helical" evidence="7">
    <location>
        <begin position="100"/>
        <end position="121"/>
    </location>
</feature>
<evidence type="ECO:0000256" key="2">
    <source>
        <dbReference type="ARBA" id="ARBA00022448"/>
    </source>
</evidence>
<feature type="transmembrane region" description="Helical" evidence="7">
    <location>
        <begin position="208"/>
        <end position="227"/>
    </location>
</feature>
<dbReference type="InterPro" id="IPR035906">
    <property type="entry name" value="MetI-like_sf"/>
</dbReference>
<dbReference type="GO" id="GO:0005886">
    <property type="term" value="C:plasma membrane"/>
    <property type="evidence" value="ECO:0007669"/>
    <property type="project" value="UniProtKB-SubCell"/>
</dbReference>
<sequence>MLISLGPAVLCFLVMFAYPIIRTVMMSLNQLPSISSDMADWKFVRLRNYTELFRNSVFLASLRNIGKIWLIGGILTLSVALFFAVILASGVKGKRFWRSAIYLPNSISAVALSTMWLQYVFQNKFGMLKQLFGTLGMEKLEEINWTSPQYLFWAMLLSFVYGSVGYFMLIFLSGIERIPRDLYESARLDGADSWTQFWRITFPLIRNVFRTCVTLWTITSVNFFVWAKMFSSRANVETITPVYFLYNKVFGSANAGTVLDVGAGAAVGVLVAVLVLIIYIIMNKVLREEELEY</sequence>
<evidence type="ECO:0000256" key="1">
    <source>
        <dbReference type="ARBA" id="ARBA00004651"/>
    </source>
</evidence>
<comment type="similarity">
    <text evidence="7">Belongs to the binding-protein-dependent transport system permease family.</text>
</comment>
<evidence type="ECO:0000259" key="8">
    <source>
        <dbReference type="PROSITE" id="PS50928"/>
    </source>
</evidence>
<name>A0A3E3I857_9FIRM</name>
<dbReference type="PROSITE" id="PS50928">
    <property type="entry name" value="ABC_TM1"/>
    <property type="match status" value="1"/>
</dbReference>
<feature type="transmembrane region" description="Helical" evidence="7">
    <location>
        <begin position="150"/>
        <end position="172"/>
    </location>
</feature>
<keyword evidence="3" id="KW-1003">Cell membrane</keyword>